<evidence type="ECO:0000313" key="1">
    <source>
        <dbReference type="EMBL" id="KAK8850020.1"/>
    </source>
</evidence>
<dbReference type="SUPFAM" id="SSF50985">
    <property type="entry name" value="RCC1/BLIP-II"/>
    <property type="match status" value="1"/>
</dbReference>
<comment type="caution">
    <text evidence="1">The sequence shown here is derived from an EMBL/GenBank/DDBJ whole genome shotgun (WGS) entry which is preliminary data.</text>
</comment>
<dbReference type="InterPro" id="IPR009091">
    <property type="entry name" value="RCC1/BLIP-II"/>
</dbReference>
<evidence type="ECO:0000313" key="2">
    <source>
        <dbReference type="Proteomes" id="UP001470230"/>
    </source>
</evidence>
<sequence length="137" mass="15626">MIHIFQPSTWMAESLIFHLLYQTHYFSQHISQMAKKLSVLRLLKIIYLLSVPMVNYNLLPSFHLVKKFTKKDPISQISGFHNHLLVVTNSGKVFAFGGNECGQAGIGNNKSFISKFTEISSLKPYIIKNVYAGYNDE</sequence>
<dbReference type="Gene3D" id="2.130.10.30">
    <property type="entry name" value="Regulator of chromosome condensation 1/beta-lactamase-inhibitor protein II"/>
    <property type="match status" value="1"/>
</dbReference>
<name>A0ABR2HNB0_9EUKA</name>
<dbReference type="EMBL" id="JAPFFF010000024">
    <property type="protein sequence ID" value="KAK8850020.1"/>
    <property type="molecule type" value="Genomic_DNA"/>
</dbReference>
<organism evidence="1 2">
    <name type="scientific">Tritrichomonas musculus</name>
    <dbReference type="NCBI Taxonomy" id="1915356"/>
    <lineage>
        <taxon>Eukaryota</taxon>
        <taxon>Metamonada</taxon>
        <taxon>Parabasalia</taxon>
        <taxon>Tritrichomonadida</taxon>
        <taxon>Tritrichomonadidae</taxon>
        <taxon>Tritrichomonas</taxon>
    </lineage>
</organism>
<dbReference type="Pfam" id="PF13540">
    <property type="entry name" value="RCC1_2"/>
    <property type="match status" value="1"/>
</dbReference>
<keyword evidence="2" id="KW-1185">Reference proteome</keyword>
<dbReference type="Proteomes" id="UP001470230">
    <property type="component" value="Unassembled WGS sequence"/>
</dbReference>
<reference evidence="1 2" key="1">
    <citation type="submission" date="2024-04" db="EMBL/GenBank/DDBJ databases">
        <title>Tritrichomonas musculus Genome.</title>
        <authorList>
            <person name="Alves-Ferreira E."/>
            <person name="Grigg M."/>
            <person name="Lorenzi H."/>
            <person name="Galac M."/>
        </authorList>
    </citation>
    <scope>NUCLEOTIDE SEQUENCE [LARGE SCALE GENOMIC DNA]</scope>
    <source>
        <strain evidence="1 2">EAF2021</strain>
    </source>
</reference>
<proteinExistence type="predicted"/>
<gene>
    <name evidence="1" type="ORF">M9Y10_018131</name>
</gene>
<protein>
    <submittedName>
        <fullName evidence="1">Uncharacterized protein</fullName>
    </submittedName>
</protein>
<accession>A0ABR2HNB0</accession>